<dbReference type="GO" id="GO:0102559">
    <property type="term" value="F:peptide chain release factor N(5)-glutamine methyltransferase activity"/>
    <property type="evidence" value="ECO:0007669"/>
    <property type="project" value="UniProtKB-EC"/>
</dbReference>
<dbReference type="Pfam" id="PF17827">
    <property type="entry name" value="PrmC_N"/>
    <property type="match status" value="1"/>
</dbReference>
<organism evidence="8 9">
    <name type="scientific">Polymorphum gilvum (strain LMG 25793 / CGMCC 1.9160 / SL003B-26A1)</name>
    <dbReference type="NCBI Taxonomy" id="991905"/>
    <lineage>
        <taxon>Bacteria</taxon>
        <taxon>Pseudomonadati</taxon>
        <taxon>Pseudomonadota</taxon>
        <taxon>Alphaproteobacteria</taxon>
        <taxon>Rhodobacterales</taxon>
        <taxon>Paracoccaceae</taxon>
        <taxon>Polymorphum</taxon>
    </lineage>
</organism>
<dbReference type="InterPro" id="IPR004556">
    <property type="entry name" value="HemK-like"/>
</dbReference>
<dbReference type="PRINTS" id="PR00507">
    <property type="entry name" value="N12N6MTFRASE"/>
</dbReference>
<comment type="caution">
    <text evidence="5">Lacks conserved residue(s) required for the propagation of feature annotation.</text>
</comment>
<feature type="binding site" evidence="5">
    <location>
        <begin position="186"/>
        <end position="189"/>
    </location>
    <ligand>
        <name>substrate</name>
    </ligand>
</feature>
<dbReference type="SUPFAM" id="SSF53335">
    <property type="entry name" value="S-adenosyl-L-methionine-dependent methyltransferases"/>
    <property type="match status" value="1"/>
</dbReference>
<dbReference type="EMBL" id="CP002568">
    <property type="protein sequence ID" value="ADZ68911.1"/>
    <property type="molecule type" value="Genomic_DNA"/>
</dbReference>
<dbReference type="Gene3D" id="1.10.8.10">
    <property type="entry name" value="DNA helicase RuvA subunit, C-terminal domain"/>
    <property type="match status" value="1"/>
</dbReference>
<dbReference type="NCBIfam" id="TIGR00536">
    <property type="entry name" value="hemK_fam"/>
    <property type="match status" value="1"/>
</dbReference>
<evidence type="ECO:0000259" key="6">
    <source>
        <dbReference type="Pfam" id="PF05175"/>
    </source>
</evidence>
<comment type="similarity">
    <text evidence="5">Belongs to the protein N5-glutamine methyltransferase family. PrmC subfamily.</text>
</comment>
<sequence length="281" mass="29463">MKLGALYRELRDALRRAGVDTPELDARMLTADAAGLSPGDIVLREDAEVDPAREALARAHVAARCGGTPVGRILGRREFWGLELSLSPATLEPRPDTETLVEAVLARAGGEAAPVLADIGTGSGAIAIAVLTALPEACAVATDISLEALATARANALRHGVDGRMLFVQGSYGAPLGAGFDWIVSNPPYIASAEVDRLAREVREHDPRRALDGGADGLDAYRAIVPAARHSLRPGGRLAVEIGADQGAEVAELMAENGFFDVEIIRDLAGRPRVVSGCRAR</sequence>
<dbReference type="NCBIfam" id="TIGR03534">
    <property type="entry name" value="RF_mod_PrmC"/>
    <property type="match status" value="1"/>
</dbReference>
<dbReference type="PANTHER" id="PTHR18895">
    <property type="entry name" value="HEMK METHYLTRANSFERASE"/>
    <property type="match status" value="1"/>
</dbReference>
<evidence type="ECO:0000259" key="7">
    <source>
        <dbReference type="Pfam" id="PF17827"/>
    </source>
</evidence>
<dbReference type="AlphaFoldDB" id="F2J341"/>
<dbReference type="Proteomes" id="UP000008130">
    <property type="component" value="Chromosome"/>
</dbReference>
<dbReference type="PANTHER" id="PTHR18895:SF74">
    <property type="entry name" value="MTRF1L RELEASE FACTOR GLUTAMINE METHYLTRANSFERASE"/>
    <property type="match status" value="1"/>
</dbReference>
<dbReference type="EC" id="2.1.1.297" evidence="5"/>
<feature type="binding site" evidence="5">
    <location>
        <position position="186"/>
    </location>
    <ligand>
        <name>S-adenosyl-L-methionine</name>
        <dbReference type="ChEBI" id="CHEBI:59789"/>
    </ligand>
</feature>
<evidence type="ECO:0000256" key="3">
    <source>
        <dbReference type="ARBA" id="ARBA00022691"/>
    </source>
</evidence>
<comment type="catalytic activity">
    <reaction evidence="4 5">
        <text>L-glutaminyl-[peptide chain release factor] + S-adenosyl-L-methionine = N(5)-methyl-L-glutaminyl-[peptide chain release factor] + S-adenosyl-L-homocysteine + H(+)</text>
        <dbReference type="Rhea" id="RHEA:42896"/>
        <dbReference type="Rhea" id="RHEA-COMP:10271"/>
        <dbReference type="Rhea" id="RHEA-COMP:10272"/>
        <dbReference type="ChEBI" id="CHEBI:15378"/>
        <dbReference type="ChEBI" id="CHEBI:30011"/>
        <dbReference type="ChEBI" id="CHEBI:57856"/>
        <dbReference type="ChEBI" id="CHEBI:59789"/>
        <dbReference type="ChEBI" id="CHEBI:61891"/>
        <dbReference type="EC" id="2.1.1.297"/>
    </reaction>
</comment>
<feature type="binding site" evidence="5">
    <location>
        <begin position="120"/>
        <end position="124"/>
    </location>
    <ligand>
        <name>S-adenosyl-L-methionine</name>
        <dbReference type="ChEBI" id="CHEBI:59789"/>
    </ligand>
</feature>
<name>F2J341_POLGS</name>
<gene>
    <name evidence="5" type="primary">prmC</name>
    <name evidence="8" type="ordered locus">SL003B_0476</name>
</gene>
<evidence type="ECO:0000256" key="1">
    <source>
        <dbReference type="ARBA" id="ARBA00022603"/>
    </source>
</evidence>
<dbReference type="eggNOG" id="COG2890">
    <property type="taxonomic scope" value="Bacteria"/>
</dbReference>
<dbReference type="Gene3D" id="3.40.50.150">
    <property type="entry name" value="Vaccinia Virus protein VP39"/>
    <property type="match status" value="1"/>
</dbReference>
<dbReference type="InterPro" id="IPR002052">
    <property type="entry name" value="DNA_methylase_N6_adenine_CS"/>
</dbReference>
<dbReference type="HAMAP" id="MF_02126">
    <property type="entry name" value="RF_methyltr_PrmC"/>
    <property type="match status" value="1"/>
</dbReference>
<keyword evidence="2 5" id="KW-0808">Transferase</keyword>
<keyword evidence="9" id="KW-1185">Reference proteome</keyword>
<evidence type="ECO:0000313" key="9">
    <source>
        <dbReference type="Proteomes" id="UP000008130"/>
    </source>
</evidence>
<dbReference type="InterPro" id="IPR029063">
    <property type="entry name" value="SAM-dependent_MTases_sf"/>
</dbReference>
<dbReference type="OrthoDB" id="9800643at2"/>
<dbReference type="CDD" id="cd02440">
    <property type="entry name" value="AdoMet_MTases"/>
    <property type="match status" value="1"/>
</dbReference>
<dbReference type="InterPro" id="IPR007848">
    <property type="entry name" value="Small_mtfrase_dom"/>
</dbReference>
<dbReference type="STRING" id="991905.SL003B_0476"/>
<keyword evidence="3 5" id="KW-0949">S-adenosyl-L-methionine</keyword>
<keyword evidence="1 5" id="KW-0489">Methyltransferase</keyword>
<evidence type="ECO:0000313" key="8">
    <source>
        <dbReference type="EMBL" id="ADZ68911.1"/>
    </source>
</evidence>
<dbReference type="InterPro" id="IPR050320">
    <property type="entry name" value="N5-glutamine_MTase"/>
</dbReference>
<comment type="function">
    <text evidence="5">Methylates the class 1 translation termination release factors RF1/PrfA and RF2/PrfB on the glutamine residue of the universally conserved GGQ motif.</text>
</comment>
<dbReference type="KEGG" id="pgv:SL003B_0476"/>
<proteinExistence type="inferred from homology"/>
<accession>F2J341</accession>
<dbReference type="Pfam" id="PF05175">
    <property type="entry name" value="MTS"/>
    <property type="match status" value="1"/>
</dbReference>
<dbReference type="GO" id="GO:0003676">
    <property type="term" value="F:nucleic acid binding"/>
    <property type="evidence" value="ECO:0007669"/>
    <property type="project" value="InterPro"/>
</dbReference>
<dbReference type="InterPro" id="IPR040758">
    <property type="entry name" value="PrmC_N"/>
</dbReference>
<dbReference type="HOGENOM" id="CLU_018398_3_1_5"/>
<dbReference type="RefSeq" id="WP_013651235.1">
    <property type="nucleotide sequence ID" value="NC_015259.1"/>
</dbReference>
<evidence type="ECO:0000256" key="5">
    <source>
        <dbReference type="HAMAP-Rule" id="MF_02126"/>
    </source>
</evidence>
<reference evidence="8 9" key="1">
    <citation type="journal article" date="2011" name="J. Bacteriol.">
        <title>Complete genome sequence of Polymorphum gilvum SL003B-26A1T, a crude oil-degrading bacterium from oil-polluted saline soil.</title>
        <authorList>
            <person name="Li S.G."/>
            <person name="Tang Y.Q."/>
            <person name="Nie Y."/>
            <person name="Cai M."/>
            <person name="Wu X.L."/>
        </authorList>
    </citation>
    <scope>NUCLEOTIDE SEQUENCE [LARGE SCALE GENOMIC DNA]</scope>
    <source>
        <strain evidence="9">LMG 25793 / CGMCC 1.9160 / SL003B-26A1</strain>
    </source>
</reference>
<evidence type="ECO:0000256" key="2">
    <source>
        <dbReference type="ARBA" id="ARBA00022679"/>
    </source>
</evidence>
<feature type="binding site" evidence="5">
    <location>
        <position position="143"/>
    </location>
    <ligand>
        <name>S-adenosyl-L-methionine</name>
        <dbReference type="ChEBI" id="CHEBI:59789"/>
    </ligand>
</feature>
<dbReference type="PROSITE" id="PS00092">
    <property type="entry name" value="N6_MTASE"/>
    <property type="match status" value="1"/>
</dbReference>
<dbReference type="GO" id="GO:0032259">
    <property type="term" value="P:methylation"/>
    <property type="evidence" value="ECO:0007669"/>
    <property type="project" value="UniProtKB-KW"/>
</dbReference>
<dbReference type="InterPro" id="IPR019874">
    <property type="entry name" value="RF_methyltr_PrmC"/>
</dbReference>
<dbReference type="PATRIC" id="fig|991905.3.peg.486"/>
<evidence type="ECO:0000256" key="4">
    <source>
        <dbReference type="ARBA" id="ARBA00048391"/>
    </source>
</evidence>
<protein>
    <recommendedName>
        <fullName evidence="5">Release factor glutamine methyltransferase</fullName>
        <shortName evidence="5">RF MTase</shortName>
        <ecNumber evidence="5">2.1.1.297</ecNumber>
    </recommendedName>
    <alternativeName>
        <fullName evidence="5">N5-glutamine methyltransferase PrmC</fullName>
    </alternativeName>
    <alternativeName>
        <fullName evidence="5">Protein-(glutamine-N5) MTase PrmC</fullName>
    </alternativeName>
    <alternativeName>
        <fullName evidence="5">Protein-glutamine N-methyltransferase PrmC</fullName>
    </alternativeName>
</protein>
<feature type="domain" description="Methyltransferase small" evidence="6">
    <location>
        <begin position="100"/>
        <end position="196"/>
    </location>
</feature>
<feature type="domain" description="Release factor glutamine methyltransferase N-terminal" evidence="7">
    <location>
        <begin position="6"/>
        <end position="75"/>
    </location>
</feature>